<dbReference type="PANTHER" id="PTHR22726:SF1">
    <property type="entry name" value="METALLOENDOPEPTIDASE OMA1, MITOCHONDRIAL"/>
    <property type="match status" value="1"/>
</dbReference>
<name>A0A3Q2E8U0_CYPVA</name>
<keyword evidence="5" id="KW-0378">Hydrolase</keyword>
<evidence type="ECO:0000256" key="5">
    <source>
        <dbReference type="ARBA" id="ARBA00022801"/>
    </source>
</evidence>
<comment type="subunit">
    <text evidence="2">Homooligomer.</text>
</comment>
<sequence length="483" mass="53731">MAFVIGNFLGNVRRFYFQINQTRSFLLCKRTSCYLRNNSFPICSYAKYTPPNSIVCANRLSFLRCGKVRTACPRTGPLQTQWGPHFHTSTPRRALPAPLLWMLLKPLQKLLAILLGRSVRKWWVALPDNRRQLVHEWIRRRRWHLAAGAGVTLVIVALLLLTHLDESPVTGRLRLLVDYIGTKMTLLFQHLEEFAERLLPVTDPLHQMVEQSVQLLAQRNKDIPEVSEVPWSVHVVEGPQINAFVLPNGKVFVFTGMLGAVADVDQLMIVLGHEMAHAILDHSAEQASLSHVVDLLALILVTAIWALCPTDSLALLGGWAKDKLIEVRYYYSLSKSFEYLDGQTAVTLGSEQLVAPLVLNLSLGLLFIPLCFLFCLSVQALELRETCACPALPPTDPRAVFSKTVNVLLEKAKEQGVRGLEGIQEPQTVSDPAGRPFSQTVLPSAFKADRLNKDRVPAVTSALPSATGEGSQRVLQNISQQGS</sequence>
<dbReference type="InterPro" id="IPR051156">
    <property type="entry name" value="Mito/Outer_Membr_Metalloprot"/>
</dbReference>
<feature type="transmembrane region" description="Helical" evidence="12">
    <location>
        <begin position="353"/>
        <end position="376"/>
    </location>
</feature>
<dbReference type="PANTHER" id="PTHR22726">
    <property type="entry name" value="METALLOENDOPEPTIDASE OMA1"/>
    <property type="match status" value="1"/>
</dbReference>
<dbReference type="Pfam" id="PF01435">
    <property type="entry name" value="Peptidase_M48"/>
    <property type="match status" value="1"/>
</dbReference>
<feature type="domain" description="Peptidase M48" evidence="13">
    <location>
        <begin position="209"/>
        <end position="304"/>
    </location>
</feature>
<keyword evidence="7" id="KW-0482">Metalloprotease</keyword>
<feature type="compositionally biased region" description="Polar residues" evidence="11">
    <location>
        <begin position="462"/>
        <end position="483"/>
    </location>
</feature>
<feature type="transmembrane region" description="Helical" evidence="12">
    <location>
        <begin position="292"/>
        <end position="320"/>
    </location>
</feature>
<evidence type="ECO:0000256" key="11">
    <source>
        <dbReference type="SAM" id="MobiDB-lite"/>
    </source>
</evidence>
<comment type="cofactor">
    <cofactor evidence="1">
        <name>Zn(2+)</name>
        <dbReference type="ChEBI" id="CHEBI:29105"/>
    </cofactor>
</comment>
<evidence type="ECO:0000256" key="1">
    <source>
        <dbReference type="ARBA" id="ARBA00001947"/>
    </source>
</evidence>
<evidence type="ECO:0000256" key="6">
    <source>
        <dbReference type="ARBA" id="ARBA00022833"/>
    </source>
</evidence>
<dbReference type="GO" id="GO:0005743">
    <property type="term" value="C:mitochondrial inner membrane"/>
    <property type="evidence" value="ECO:0007669"/>
    <property type="project" value="TreeGrafter"/>
</dbReference>
<dbReference type="InterPro" id="IPR001915">
    <property type="entry name" value="Peptidase_M48"/>
</dbReference>
<dbReference type="GO" id="GO:0046872">
    <property type="term" value="F:metal ion binding"/>
    <property type="evidence" value="ECO:0007669"/>
    <property type="project" value="UniProtKB-KW"/>
</dbReference>
<evidence type="ECO:0000313" key="14">
    <source>
        <dbReference type="Ensembl" id="ENSCVAP00000028661.1"/>
    </source>
</evidence>
<keyword evidence="12" id="KW-1133">Transmembrane helix</keyword>
<dbReference type="Ensembl" id="ENSCVAT00000020874.1">
    <property type="protein sequence ID" value="ENSCVAP00000028661.1"/>
    <property type="gene ID" value="ENSCVAG00000015961.1"/>
</dbReference>
<keyword evidence="12" id="KW-0472">Membrane</keyword>
<accession>A0A3Q2E8U0</accession>
<dbReference type="GeneTree" id="ENSGT00390000007027"/>
<dbReference type="GO" id="GO:0004222">
    <property type="term" value="F:metalloendopeptidase activity"/>
    <property type="evidence" value="ECO:0007669"/>
    <property type="project" value="InterPro"/>
</dbReference>
<protein>
    <recommendedName>
        <fullName evidence="9">Metalloendopeptidase OMA1, mitochondrial</fullName>
    </recommendedName>
    <alternativeName>
        <fullName evidence="10">Overlapping with the m-AAA protease 1 homolog</fullName>
    </alternativeName>
</protein>
<dbReference type="Gene3D" id="3.30.2010.10">
    <property type="entry name" value="Metalloproteases ('zincins'), catalytic domain"/>
    <property type="match status" value="1"/>
</dbReference>
<evidence type="ECO:0000256" key="12">
    <source>
        <dbReference type="SAM" id="Phobius"/>
    </source>
</evidence>
<dbReference type="Proteomes" id="UP000265020">
    <property type="component" value="Unassembled WGS sequence"/>
</dbReference>
<keyword evidence="3" id="KW-0645">Protease</keyword>
<dbReference type="GO" id="GO:0034982">
    <property type="term" value="P:mitochondrial protein processing"/>
    <property type="evidence" value="ECO:0007669"/>
    <property type="project" value="TreeGrafter"/>
</dbReference>
<evidence type="ECO:0000256" key="9">
    <source>
        <dbReference type="ARBA" id="ARBA00040360"/>
    </source>
</evidence>
<feature type="transmembrane region" description="Helical" evidence="12">
    <location>
        <begin position="143"/>
        <end position="164"/>
    </location>
</feature>
<evidence type="ECO:0000256" key="10">
    <source>
        <dbReference type="ARBA" id="ARBA00042978"/>
    </source>
</evidence>
<reference evidence="14" key="2">
    <citation type="submission" date="2025-09" db="UniProtKB">
        <authorList>
            <consortium name="Ensembl"/>
        </authorList>
    </citation>
    <scope>IDENTIFICATION</scope>
</reference>
<comment type="similarity">
    <text evidence="8">Belongs to the peptidase M48 family.</text>
</comment>
<dbReference type="GO" id="GO:0006515">
    <property type="term" value="P:protein quality control for misfolded or incompletely synthesized proteins"/>
    <property type="evidence" value="ECO:0007669"/>
    <property type="project" value="TreeGrafter"/>
</dbReference>
<reference evidence="14" key="1">
    <citation type="submission" date="2025-08" db="UniProtKB">
        <authorList>
            <consortium name="Ensembl"/>
        </authorList>
    </citation>
    <scope>IDENTIFICATION</scope>
</reference>
<dbReference type="AlphaFoldDB" id="A0A3Q2E8U0"/>
<keyword evidence="4" id="KW-0479">Metal-binding</keyword>
<keyword evidence="15" id="KW-1185">Reference proteome</keyword>
<evidence type="ECO:0000313" key="15">
    <source>
        <dbReference type="Proteomes" id="UP000265020"/>
    </source>
</evidence>
<proteinExistence type="inferred from homology"/>
<evidence type="ECO:0000256" key="7">
    <source>
        <dbReference type="ARBA" id="ARBA00023049"/>
    </source>
</evidence>
<keyword evidence="6" id="KW-0862">Zinc</keyword>
<dbReference type="CDD" id="cd07331">
    <property type="entry name" value="M48C_Oma1_like"/>
    <property type="match status" value="1"/>
</dbReference>
<evidence type="ECO:0000256" key="4">
    <source>
        <dbReference type="ARBA" id="ARBA00022723"/>
    </source>
</evidence>
<evidence type="ECO:0000256" key="8">
    <source>
        <dbReference type="ARBA" id="ARBA00038233"/>
    </source>
</evidence>
<evidence type="ECO:0000259" key="13">
    <source>
        <dbReference type="Pfam" id="PF01435"/>
    </source>
</evidence>
<keyword evidence="12" id="KW-0812">Transmembrane</keyword>
<evidence type="ECO:0000256" key="2">
    <source>
        <dbReference type="ARBA" id="ARBA00011182"/>
    </source>
</evidence>
<dbReference type="STRING" id="28743.ENSCVAP00000028661"/>
<evidence type="ECO:0000256" key="3">
    <source>
        <dbReference type="ARBA" id="ARBA00022670"/>
    </source>
</evidence>
<organism evidence="14 15">
    <name type="scientific">Cyprinodon variegatus</name>
    <name type="common">Sheepshead minnow</name>
    <dbReference type="NCBI Taxonomy" id="28743"/>
    <lineage>
        <taxon>Eukaryota</taxon>
        <taxon>Metazoa</taxon>
        <taxon>Chordata</taxon>
        <taxon>Craniata</taxon>
        <taxon>Vertebrata</taxon>
        <taxon>Euteleostomi</taxon>
        <taxon>Actinopterygii</taxon>
        <taxon>Neopterygii</taxon>
        <taxon>Teleostei</taxon>
        <taxon>Neoteleostei</taxon>
        <taxon>Acanthomorphata</taxon>
        <taxon>Ovalentaria</taxon>
        <taxon>Atherinomorphae</taxon>
        <taxon>Cyprinodontiformes</taxon>
        <taxon>Cyprinodontidae</taxon>
        <taxon>Cyprinodon</taxon>
    </lineage>
</organism>
<feature type="region of interest" description="Disordered" evidence="11">
    <location>
        <begin position="460"/>
        <end position="483"/>
    </location>
</feature>